<keyword evidence="5" id="KW-0809">Transit peptide</keyword>
<reference evidence="9 10" key="1">
    <citation type="submission" date="2018-05" db="EMBL/GenBank/DDBJ databases">
        <title>Kurthia sibirica genome sequence.</title>
        <authorList>
            <person name="Maclea K.S."/>
            <person name="Goen A.E."/>
        </authorList>
    </citation>
    <scope>NUCLEOTIDE SEQUENCE [LARGE SCALE GENOMIC DNA]</scope>
    <source>
        <strain evidence="9 10">ATCC 49154</strain>
    </source>
</reference>
<dbReference type="Proteomes" id="UP000245938">
    <property type="component" value="Unassembled WGS sequence"/>
</dbReference>
<evidence type="ECO:0000256" key="3">
    <source>
        <dbReference type="ARBA" id="ARBA00022630"/>
    </source>
</evidence>
<dbReference type="EC" id="1.1.2.4" evidence="7"/>
<dbReference type="FunFam" id="3.30.465.10:FF:000016">
    <property type="entry name" value="probable D-lactate dehydrogenase, mitochondrial"/>
    <property type="match status" value="1"/>
</dbReference>
<evidence type="ECO:0000313" key="9">
    <source>
        <dbReference type="EMBL" id="PWI26049.1"/>
    </source>
</evidence>
<proteinExistence type="inferred from homology"/>
<dbReference type="InterPro" id="IPR016171">
    <property type="entry name" value="Vanillyl_alc_oxidase_C-sub2"/>
</dbReference>
<evidence type="ECO:0000256" key="7">
    <source>
        <dbReference type="ARBA" id="ARBA00038897"/>
    </source>
</evidence>
<evidence type="ECO:0000256" key="4">
    <source>
        <dbReference type="ARBA" id="ARBA00022827"/>
    </source>
</evidence>
<dbReference type="GO" id="GO:0071949">
    <property type="term" value="F:FAD binding"/>
    <property type="evidence" value="ECO:0007669"/>
    <property type="project" value="InterPro"/>
</dbReference>
<dbReference type="Pfam" id="PF02913">
    <property type="entry name" value="FAD-oxidase_C"/>
    <property type="match status" value="1"/>
</dbReference>
<evidence type="ECO:0000256" key="5">
    <source>
        <dbReference type="ARBA" id="ARBA00022946"/>
    </source>
</evidence>
<dbReference type="InterPro" id="IPR016166">
    <property type="entry name" value="FAD-bd_PCMH"/>
</dbReference>
<name>A0A2U3ANH5_9BACL</name>
<dbReference type="InterPro" id="IPR016169">
    <property type="entry name" value="FAD-bd_PCMH_sub2"/>
</dbReference>
<dbReference type="PROSITE" id="PS51387">
    <property type="entry name" value="FAD_PCMH"/>
    <property type="match status" value="1"/>
</dbReference>
<keyword evidence="4" id="KW-0274">FAD</keyword>
<dbReference type="SUPFAM" id="SSF56176">
    <property type="entry name" value="FAD-binding/transporter-associated domain-like"/>
    <property type="match status" value="1"/>
</dbReference>
<dbReference type="PANTHER" id="PTHR11748:SF111">
    <property type="entry name" value="D-LACTATE DEHYDROGENASE, MITOCHONDRIAL-RELATED"/>
    <property type="match status" value="1"/>
</dbReference>
<evidence type="ECO:0000313" key="10">
    <source>
        <dbReference type="Proteomes" id="UP000245938"/>
    </source>
</evidence>
<dbReference type="FunFam" id="3.30.70.2740:FF:000001">
    <property type="entry name" value="D-lactate dehydrogenase mitochondrial"/>
    <property type="match status" value="1"/>
</dbReference>
<dbReference type="OrthoDB" id="9767256at2"/>
<dbReference type="AlphaFoldDB" id="A0A2U3ANH5"/>
<accession>A0A2U3ANH5</accession>
<dbReference type="PANTHER" id="PTHR11748">
    <property type="entry name" value="D-LACTATE DEHYDROGENASE"/>
    <property type="match status" value="1"/>
</dbReference>
<evidence type="ECO:0000259" key="8">
    <source>
        <dbReference type="PROSITE" id="PS51387"/>
    </source>
</evidence>
<dbReference type="FunFam" id="1.10.45.10:FF:000001">
    <property type="entry name" value="D-lactate dehydrogenase mitochondrial"/>
    <property type="match status" value="1"/>
</dbReference>
<evidence type="ECO:0000256" key="6">
    <source>
        <dbReference type="ARBA" id="ARBA00023002"/>
    </source>
</evidence>
<dbReference type="Gene3D" id="3.30.70.2740">
    <property type="match status" value="1"/>
</dbReference>
<keyword evidence="6" id="KW-0560">Oxidoreductase</keyword>
<dbReference type="SUPFAM" id="SSF55103">
    <property type="entry name" value="FAD-linked oxidases, C-terminal domain"/>
    <property type="match status" value="1"/>
</dbReference>
<organism evidence="9 10">
    <name type="scientific">Kurthia sibirica</name>
    <dbReference type="NCBI Taxonomy" id="202750"/>
    <lineage>
        <taxon>Bacteria</taxon>
        <taxon>Bacillati</taxon>
        <taxon>Bacillota</taxon>
        <taxon>Bacilli</taxon>
        <taxon>Bacillales</taxon>
        <taxon>Caryophanaceae</taxon>
        <taxon>Kurthia</taxon>
    </lineage>
</organism>
<dbReference type="InterPro" id="IPR036318">
    <property type="entry name" value="FAD-bd_PCMH-like_sf"/>
</dbReference>
<keyword evidence="10" id="KW-1185">Reference proteome</keyword>
<dbReference type="GO" id="GO:0008720">
    <property type="term" value="F:D-lactate dehydrogenase (NAD+) activity"/>
    <property type="evidence" value="ECO:0007669"/>
    <property type="project" value="TreeGrafter"/>
</dbReference>
<evidence type="ECO:0000256" key="2">
    <source>
        <dbReference type="ARBA" id="ARBA00008000"/>
    </source>
</evidence>
<dbReference type="RefSeq" id="WP_109305470.1">
    <property type="nucleotide sequence ID" value="NZ_BJUF01000038.1"/>
</dbReference>
<keyword evidence="3" id="KW-0285">Flavoprotein</keyword>
<dbReference type="EMBL" id="QFVR01000005">
    <property type="protein sequence ID" value="PWI26049.1"/>
    <property type="molecule type" value="Genomic_DNA"/>
</dbReference>
<comment type="similarity">
    <text evidence="2">Belongs to the FAD-binding oxidoreductase/transferase type 4 family.</text>
</comment>
<dbReference type="Gene3D" id="1.10.45.10">
    <property type="entry name" value="Vanillyl-alcohol Oxidase, Chain A, domain 4"/>
    <property type="match status" value="1"/>
</dbReference>
<dbReference type="InterPro" id="IPR004113">
    <property type="entry name" value="FAD-bd_oxidored_4_C"/>
</dbReference>
<dbReference type="Gene3D" id="3.30.465.10">
    <property type="match status" value="1"/>
</dbReference>
<dbReference type="GO" id="GO:1903457">
    <property type="term" value="P:lactate catabolic process"/>
    <property type="evidence" value="ECO:0007669"/>
    <property type="project" value="TreeGrafter"/>
</dbReference>
<dbReference type="GO" id="GO:0004458">
    <property type="term" value="F:D-lactate dehydrogenase (cytochrome) activity"/>
    <property type="evidence" value="ECO:0007669"/>
    <property type="project" value="UniProtKB-EC"/>
</dbReference>
<sequence>MSIHVNQLIEQLLISLDQTQITHSETELLNHSKDESYHAGKNPTVIVYPRSKEDVVHIMAVSSKMNIPVIPYGRGSSLEGHIIPIGDAITIDFAEMNKIIDIRAEDLLVTVQPGIGRIDLNNELRKHGLFFSVDPGADASIGGMVATNASGTTSVKYGTMRDQVRDLEVVLANGSVIHTGNLAAKSSSGYHLNGLFVGSEGTLGTFTEITLRVFGIPEFQVAARVNFETVDSAIDAVTTIRQAGIPIARVELVDAGSIEHLNAYSKTNFPMKTTLFLEFHGNEAGLAQDLEFTKEIMEDHGCSNFVVESDTKARNIIWEARHNLAYAFIHSYRDKKMMTTDVCVPISSLATAIHFARDNMDKKNIVGGIIGHVGDGNFHVSMMVNMDHTQDVKNAVEFNADLVEFGLSLGGTCTGEHGVGIGKLKYQKLEHGPAYEVMQVIKKSLDPQNLLNPGKLILVDS</sequence>
<comment type="cofactor">
    <cofactor evidence="1">
        <name>FAD</name>
        <dbReference type="ChEBI" id="CHEBI:57692"/>
    </cofactor>
</comment>
<feature type="domain" description="FAD-binding PCMH-type" evidence="8">
    <location>
        <begin position="38"/>
        <end position="216"/>
    </location>
</feature>
<comment type="caution">
    <text evidence="9">The sequence shown here is derived from an EMBL/GenBank/DDBJ whole genome shotgun (WGS) entry which is preliminary data.</text>
</comment>
<protein>
    <recommendedName>
        <fullName evidence="7">D-lactate dehydrogenase (cytochrome)</fullName>
        <ecNumber evidence="7">1.1.2.4</ecNumber>
    </recommendedName>
</protein>
<evidence type="ECO:0000256" key="1">
    <source>
        <dbReference type="ARBA" id="ARBA00001974"/>
    </source>
</evidence>
<dbReference type="Pfam" id="PF01565">
    <property type="entry name" value="FAD_binding_4"/>
    <property type="match status" value="1"/>
</dbReference>
<dbReference type="InterPro" id="IPR006094">
    <property type="entry name" value="Oxid_FAD_bind_N"/>
</dbReference>
<dbReference type="InterPro" id="IPR016164">
    <property type="entry name" value="FAD-linked_Oxase-like_C"/>
</dbReference>
<gene>
    <name evidence="9" type="ORF">DEX24_05840</name>
</gene>